<feature type="domain" description="SH3" evidence="9">
    <location>
        <begin position="380"/>
        <end position="439"/>
    </location>
</feature>
<dbReference type="InterPro" id="IPR001781">
    <property type="entry name" value="Znf_LIM"/>
</dbReference>
<dbReference type="FunFam" id="2.10.110.10:FF:000087">
    <property type="entry name" value="LIM zinc-binding domain-containing Nebulette"/>
    <property type="match status" value="1"/>
</dbReference>
<dbReference type="SMART" id="SM00227">
    <property type="entry name" value="NEBU"/>
    <property type="match status" value="2"/>
</dbReference>
<dbReference type="Gene3D" id="2.30.30.40">
    <property type="entry name" value="SH3 Domains"/>
    <property type="match status" value="1"/>
</dbReference>
<dbReference type="GO" id="GO:0051015">
    <property type="term" value="F:actin filament binding"/>
    <property type="evidence" value="ECO:0007669"/>
    <property type="project" value="TreeGrafter"/>
</dbReference>
<dbReference type="InterPro" id="IPR001452">
    <property type="entry name" value="SH3_domain"/>
</dbReference>
<dbReference type="SUPFAM" id="SSF50044">
    <property type="entry name" value="SH3-domain"/>
    <property type="match status" value="1"/>
</dbReference>
<dbReference type="AlphaFoldDB" id="A0A1D2N2F7"/>
<keyword evidence="12" id="KW-1185">Reference proteome</keyword>
<keyword evidence="2 6" id="KW-0479">Metal-binding</keyword>
<feature type="compositionally biased region" description="Pro residues" evidence="8">
    <location>
        <begin position="278"/>
        <end position="288"/>
    </location>
</feature>
<organism evidence="11 12">
    <name type="scientific">Orchesella cincta</name>
    <name type="common">Springtail</name>
    <name type="synonym">Podura cincta</name>
    <dbReference type="NCBI Taxonomy" id="48709"/>
    <lineage>
        <taxon>Eukaryota</taxon>
        <taxon>Metazoa</taxon>
        <taxon>Ecdysozoa</taxon>
        <taxon>Arthropoda</taxon>
        <taxon>Hexapoda</taxon>
        <taxon>Collembola</taxon>
        <taxon>Entomobryomorpha</taxon>
        <taxon>Entomobryoidea</taxon>
        <taxon>Orchesellidae</taxon>
        <taxon>Orchesellinae</taxon>
        <taxon>Orchesella</taxon>
    </lineage>
</organism>
<feature type="region of interest" description="Disordered" evidence="8">
    <location>
        <begin position="136"/>
        <end position="380"/>
    </location>
</feature>
<evidence type="ECO:0000313" key="12">
    <source>
        <dbReference type="Proteomes" id="UP000094527"/>
    </source>
</evidence>
<dbReference type="InterPro" id="IPR036028">
    <property type="entry name" value="SH3-like_dom_sf"/>
</dbReference>
<feature type="compositionally biased region" description="Low complexity" evidence="8">
    <location>
        <begin position="175"/>
        <end position="189"/>
    </location>
</feature>
<dbReference type="EMBL" id="LJIJ01000293">
    <property type="protein sequence ID" value="ODM99234.1"/>
    <property type="molecule type" value="Genomic_DNA"/>
</dbReference>
<evidence type="ECO:0000256" key="6">
    <source>
        <dbReference type="PROSITE-ProRule" id="PRU00125"/>
    </source>
</evidence>
<evidence type="ECO:0000256" key="4">
    <source>
        <dbReference type="ARBA" id="ARBA00022833"/>
    </source>
</evidence>
<dbReference type="STRING" id="48709.A0A1D2N2F7"/>
<dbReference type="SUPFAM" id="SSF57716">
    <property type="entry name" value="Glucocorticoid receptor-like (DNA-binding domain)"/>
    <property type="match status" value="1"/>
</dbReference>
<dbReference type="PRINTS" id="PR00452">
    <property type="entry name" value="SH3DOMAIN"/>
</dbReference>
<evidence type="ECO:0000256" key="5">
    <source>
        <dbReference type="ARBA" id="ARBA00023038"/>
    </source>
</evidence>
<dbReference type="PRINTS" id="PR00499">
    <property type="entry name" value="P67PHOX"/>
</dbReference>
<protein>
    <submittedName>
        <fullName evidence="11">LIM and SH3 domain protein Lasp</fullName>
    </submittedName>
</protein>
<feature type="compositionally biased region" description="Low complexity" evidence="8">
    <location>
        <begin position="344"/>
        <end position="367"/>
    </location>
</feature>
<keyword evidence="3" id="KW-0677">Repeat</keyword>
<dbReference type="PANTHER" id="PTHR46218">
    <property type="entry name" value="LASP"/>
    <property type="match status" value="1"/>
</dbReference>
<dbReference type="CDD" id="cd11789">
    <property type="entry name" value="SH3_Nebulin_family_C"/>
    <property type="match status" value="1"/>
</dbReference>
<dbReference type="InterPro" id="IPR051759">
    <property type="entry name" value="LIM-SH3_domain_protein"/>
</dbReference>
<feature type="compositionally biased region" description="Polar residues" evidence="8">
    <location>
        <begin position="190"/>
        <end position="205"/>
    </location>
</feature>
<feature type="compositionally biased region" description="Low complexity" evidence="8">
    <location>
        <begin position="258"/>
        <end position="277"/>
    </location>
</feature>
<feature type="compositionally biased region" description="Polar residues" evidence="8">
    <location>
        <begin position="296"/>
        <end position="312"/>
    </location>
</feature>
<dbReference type="PANTHER" id="PTHR46218:SF4">
    <property type="entry name" value="LIM AND SH3 DOMAIN PROTEIN LASP"/>
    <property type="match status" value="1"/>
</dbReference>
<evidence type="ECO:0000256" key="7">
    <source>
        <dbReference type="PROSITE-ProRule" id="PRU00192"/>
    </source>
</evidence>
<sequence>MSKSCAKCEKTVYPLEELKCLDKIWHKGCFKCHECGMTLNMKTYKGFNKLPYCEAHIPKAKATTVADTPEFKRISENTKIQSNAAYHAEFEKSKGKFTPVIDDPESLRIKQNSRIISNVTYHGDLEKKALMEQKRNLGGDGEGNKNGVPPPRSPSSYMEELSSLPTSQPPPPAPSHQHQQYHSSHMQQSYGQPQAPSYNRSTTGYSAHDELQQQKHYSGSQIRHSVPQQQQQQHHNQHQQSHVPPHYDQQQHRDRSYHQQQQQQQQQQHQYQQQQQPQPQPHYQPPPQHYSHHPPTGNSSLYSNRGQQNVIYSSDGGAVSGSPRKVGSIADYDPMNNYYGSDGQRAMQQTGRIQQQGHSQQQSSRGQAMPGHHPPQQAHGYPTRYRALYDYDAQDVDEVSFLEGDLILECTPIEEGWLTGNVQRSGKRGMLPANYVAPV</sequence>
<dbReference type="Gene3D" id="2.10.110.10">
    <property type="entry name" value="Cysteine Rich Protein"/>
    <property type="match status" value="1"/>
</dbReference>
<gene>
    <name evidence="11" type="ORF">Ocin01_07456</name>
</gene>
<evidence type="ECO:0000256" key="3">
    <source>
        <dbReference type="ARBA" id="ARBA00022737"/>
    </source>
</evidence>
<evidence type="ECO:0000259" key="10">
    <source>
        <dbReference type="PROSITE" id="PS50023"/>
    </source>
</evidence>
<dbReference type="OMA" id="TKHNQAN"/>
<dbReference type="Pfam" id="PF00412">
    <property type="entry name" value="LIM"/>
    <property type="match status" value="1"/>
</dbReference>
<comment type="caution">
    <text evidence="11">The sequence shown here is derived from an EMBL/GenBank/DDBJ whole genome shotgun (WGS) entry which is preliminary data.</text>
</comment>
<dbReference type="GO" id="GO:0046872">
    <property type="term" value="F:metal ion binding"/>
    <property type="evidence" value="ECO:0007669"/>
    <property type="project" value="UniProtKB-KW"/>
</dbReference>
<evidence type="ECO:0000256" key="8">
    <source>
        <dbReference type="SAM" id="MobiDB-lite"/>
    </source>
</evidence>
<evidence type="ECO:0000256" key="2">
    <source>
        <dbReference type="ARBA" id="ARBA00022723"/>
    </source>
</evidence>
<evidence type="ECO:0000256" key="1">
    <source>
        <dbReference type="ARBA" id="ARBA00022443"/>
    </source>
</evidence>
<evidence type="ECO:0000313" key="11">
    <source>
        <dbReference type="EMBL" id="ODM99234.1"/>
    </source>
</evidence>
<feature type="domain" description="LIM zinc-binding" evidence="10">
    <location>
        <begin position="3"/>
        <end position="63"/>
    </location>
</feature>
<keyword evidence="4 6" id="KW-0862">Zinc</keyword>
<evidence type="ECO:0000259" key="9">
    <source>
        <dbReference type="PROSITE" id="PS50002"/>
    </source>
</evidence>
<dbReference type="PROSITE" id="PS00478">
    <property type="entry name" value="LIM_DOMAIN_1"/>
    <property type="match status" value="1"/>
</dbReference>
<dbReference type="PROSITE" id="PS50023">
    <property type="entry name" value="LIM_DOMAIN_2"/>
    <property type="match status" value="1"/>
</dbReference>
<dbReference type="SMART" id="SM00132">
    <property type="entry name" value="LIM"/>
    <property type="match status" value="1"/>
</dbReference>
<dbReference type="InterPro" id="IPR000900">
    <property type="entry name" value="Nebulin_repeat"/>
</dbReference>
<dbReference type="Pfam" id="PF14604">
    <property type="entry name" value="SH3_9"/>
    <property type="match status" value="1"/>
</dbReference>
<dbReference type="CDD" id="cd09447">
    <property type="entry name" value="LIM_LASP"/>
    <property type="match status" value="1"/>
</dbReference>
<accession>A0A1D2N2F7</accession>
<feature type="compositionally biased region" description="Polar residues" evidence="8">
    <location>
        <begin position="214"/>
        <end position="223"/>
    </location>
</feature>
<dbReference type="Pfam" id="PF00880">
    <property type="entry name" value="Nebulin"/>
    <property type="match status" value="1"/>
</dbReference>
<dbReference type="GO" id="GO:0005925">
    <property type="term" value="C:focal adhesion"/>
    <property type="evidence" value="ECO:0007669"/>
    <property type="project" value="TreeGrafter"/>
</dbReference>
<dbReference type="GO" id="GO:0005737">
    <property type="term" value="C:cytoplasm"/>
    <property type="evidence" value="ECO:0007669"/>
    <property type="project" value="UniProtKB-ARBA"/>
</dbReference>
<dbReference type="OrthoDB" id="191061at2759"/>
<dbReference type="Proteomes" id="UP000094527">
    <property type="component" value="Unassembled WGS sequence"/>
</dbReference>
<dbReference type="PROSITE" id="PS50002">
    <property type="entry name" value="SH3"/>
    <property type="match status" value="1"/>
</dbReference>
<name>A0A1D2N2F7_ORCCI</name>
<dbReference type="SMART" id="SM00326">
    <property type="entry name" value="SH3"/>
    <property type="match status" value="1"/>
</dbReference>
<reference evidence="11 12" key="1">
    <citation type="journal article" date="2016" name="Genome Biol. Evol.">
        <title>Gene Family Evolution Reflects Adaptation to Soil Environmental Stressors in the Genome of the Collembolan Orchesella cincta.</title>
        <authorList>
            <person name="Faddeeva-Vakhrusheva A."/>
            <person name="Derks M.F."/>
            <person name="Anvar S.Y."/>
            <person name="Agamennone V."/>
            <person name="Suring W."/>
            <person name="Smit S."/>
            <person name="van Straalen N.M."/>
            <person name="Roelofs D."/>
        </authorList>
    </citation>
    <scope>NUCLEOTIDE SEQUENCE [LARGE SCALE GENOMIC DNA]</scope>
    <source>
        <tissue evidence="11">Mixed pool</tissue>
    </source>
</reference>
<feature type="compositionally biased region" description="Low complexity" evidence="8">
    <location>
        <begin position="224"/>
        <end position="248"/>
    </location>
</feature>
<dbReference type="PROSITE" id="PS51216">
    <property type="entry name" value="NEBULIN"/>
    <property type="match status" value="2"/>
</dbReference>
<keyword evidence="5 6" id="KW-0440">LIM domain</keyword>
<proteinExistence type="predicted"/>
<keyword evidence="1 7" id="KW-0728">SH3 domain</keyword>